<dbReference type="OrthoDB" id="1062680at2"/>
<accession>A0A2A4GA91</accession>
<proteinExistence type="predicted"/>
<dbReference type="AlphaFoldDB" id="A0A2A4GA91"/>
<reference evidence="1 2" key="1">
    <citation type="submission" date="2017-04" db="EMBL/GenBank/DDBJ databases">
        <title>A new member of the family Flavobacteriaceae isolated from ascidians.</title>
        <authorList>
            <person name="Chen L."/>
        </authorList>
    </citation>
    <scope>NUCLEOTIDE SEQUENCE [LARGE SCALE GENOMIC DNA]</scope>
    <source>
        <strain evidence="1 2">HQA918</strain>
    </source>
</reference>
<dbReference type="EMBL" id="NBWU01000001">
    <property type="protein sequence ID" value="PCE65869.1"/>
    <property type="molecule type" value="Genomic_DNA"/>
</dbReference>
<comment type="caution">
    <text evidence="1">The sequence shown here is derived from an EMBL/GenBank/DDBJ whole genome shotgun (WGS) entry which is preliminary data.</text>
</comment>
<gene>
    <name evidence="1" type="ORF">B7P33_00780</name>
</gene>
<dbReference type="InterPro" id="IPR025345">
    <property type="entry name" value="DUF4249"/>
</dbReference>
<organism evidence="1 2">
    <name type="scientific">Sediminicola luteus</name>
    <dbReference type="NCBI Taxonomy" id="319238"/>
    <lineage>
        <taxon>Bacteria</taxon>
        <taxon>Pseudomonadati</taxon>
        <taxon>Bacteroidota</taxon>
        <taxon>Flavobacteriia</taxon>
        <taxon>Flavobacteriales</taxon>
        <taxon>Flavobacteriaceae</taxon>
        <taxon>Sediminicola</taxon>
    </lineage>
</organism>
<evidence type="ECO:0008006" key="3">
    <source>
        <dbReference type="Google" id="ProtNLM"/>
    </source>
</evidence>
<dbReference type="Pfam" id="PF14054">
    <property type="entry name" value="DUF4249"/>
    <property type="match status" value="1"/>
</dbReference>
<dbReference type="PROSITE" id="PS51257">
    <property type="entry name" value="PROKAR_LIPOPROTEIN"/>
    <property type="match status" value="1"/>
</dbReference>
<dbReference type="RefSeq" id="WP_097441395.1">
    <property type="nucleotide sequence ID" value="NZ_NBWU01000001.1"/>
</dbReference>
<sequence>MKKIPIFSFVFLLPLCMVLLGCVEEFEPKTTFENENLLVVDALVTNQIKTQKINLWQTTNLGANQEPQPEIRAQIRVVENGSTTHAFHETSPGIYESDKEWGIRSQNSYRLHITRANGKTYVSEVVIAPSMSELETVEAVVASNAQGETGISILINSRSEAQNSHFYRFEYAESYKIIAPEWSPFEFDVINREKPNYEVGIKINQSNKRVCYGYDESSQILQFTTAHLTEDRIVDYEVRFIPQTNYIVSHRYTIEVSQYVQTPDSFSYFEQLKEQEAGQNLLSTVQPGFLQGNVRSEKDKNERVVGFFDVSTVSSKRIWVNYSDMFPNAPLPPYVINCIPNFSPRLIHPQLGTSPLIEALDEHLITYVSENEDYPLHDPRPYLVVKVPCGDCSVLGTDKKPDFWIE</sequence>
<protein>
    <recommendedName>
        <fullName evidence="3">DUF4249 domain-containing protein</fullName>
    </recommendedName>
</protein>
<evidence type="ECO:0000313" key="1">
    <source>
        <dbReference type="EMBL" id="PCE65869.1"/>
    </source>
</evidence>
<dbReference type="Proteomes" id="UP000219559">
    <property type="component" value="Unassembled WGS sequence"/>
</dbReference>
<evidence type="ECO:0000313" key="2">
    <source>
        <dbReference type="Proteomes" id="UP000219559"/>
    </source>
</evidence>
<keyword evidence="2" id="KW-1185">Reference proteome</keyword>
<name>A0A2A4GA91_9FLAO</name>